<evidence type="ECO:0000313" key="2">
    <source>
        <dbReference type="EMBL" id="AEI11067.1"/>
    </source>
</evidence>
<dbReference type="SMART" id="SM00833">
    <property type="entry name" value="CobW_C"/>
    <property type="match status" value="1"/>
</dbReference>
<dbReference type="STRING" id="593907.Celgi_0547"/>
<accession>F8A652</accession>
<dbReference type="PANTHER" id="PTHR43603:SF1">
    <property type="entry name" value="ZINC-REGULATED GTPASE METALLOPROTEIN ACTIVATOR 1"/>
    <property type="match status" value="1"/>
</dbReference>
<keyword evidence="3" id="KW-1185">Reference proteome</keyword>
<dbReference type="InterPro" id="IPR051927">
    <property type="entry name" value="Zn_Chap_cDPG_Synth"/>
</dbReference>
<evidence type="ECO:0000259" key="1">
    <source>
        <dbReference type="SMART" id="SM00833"/>
    </source>
</evidence>
<evidence type="ECO:0000313" key="3">
    <source>
        <dbReference type="Proteomes" id="UP000000485"/>
    </source>
</evidence>
<dbReference type="eggNOG" id="COG0523">
    <property type="taxonomic scope" value="Bacteria"/>
</dbReference>
<dbReference type="Pfam" id="PF07683">
    <property type="entry name" value="CobW_C"/>
    <property type="match status" value="1"/>
</dbReference>
<dbReference type="KEGG" id="cga:Celgi_0547"/>
<dbReference type="PANTHER" id="PTHR43603">
    <property type="entry name" value="COBW DOMAIN-CONTAINING PROTEIN DDB_G0274527"/>
    <property type="match status" value="1"/>
</dbReference>
<sequence>MTRRKPLLVLASIDPVIRDATVFGMVTDQPRLVVVRHDIHDDEDGGSIRRVVVCADGVVSDEVVPLEHACLSCAVREDAVPTLAALADDDRWDTVLLALPVGAESLPVTRALAGATHSRGALRRLRLAHVVGALDVETFEHDVLGDDLLDERGLALTADDRRAVGEALTAQVAHVDTVLVHGDARRAPVGSALLEHLRAADGLRVDRPYTVRPEDLVRHGHDPERAERRLDPLHAAPSPRRTAAPGAWTLDLRSPRALHPERLVEHVHRLGDVPVRSRGRFWVPSRPDSLCVWDGSGGQLSIGQAGRWDGHEPETRLVFTGVDDVRRRLVEAFEDVLLTADEAAAGLAPWLGRDDVLAPWLGSPMDA</sequence>
<feature type="domain" description="CobW C-terminal" evidence="1">
    <location>
        <begin position="247"/>
        <end position="337"/>
    </location>
</feature>
<dbReference type="EMBL" id="CP002665">
    <property type="protein sequence ID" value="AEI11067.1"/>
    <property type="molecule type" value="Genomic_DNA"/>
</dbReference>
<dbReference type="RefSeq" id="WP_013882590.1">
    <property type="nucleotide sequence ID" value="NC_015671.1"/>
</dbReference>
<dbReference type="AlphaFoldDB" id="F8A652"/>
<proteinExistence type="predicted"/>
<name>F8A652_CELGA</name>
<reference evidence="3" key="1">
    <citation type="submission" date="2011-04" db="EMBL/GenBank/DDBJ databases">
        <title>Complete sequence of Cellvibrio gilvus ATCC 13127.</title>
        <authorList>
            <person name="Lucas S."/>
            <person name="Han J."/>
            <person name="Lapidus A."/>
            <person name="Cheng J.-F."/>
            <person name="Goodwin L."/>
            <person name="Pitluck S."/>
            <person name="Peters L."/>
            <person name="Munk A."/>
            <person name="Detter J.C."/>
            <person name="Han C."/>
            <person name="Tapia R."/>
            <person name="Land M."/>
            <person name="Hauser L."/>
            <person name="Kyrpides N."/>
            <person name="Ivanova N."/>
            <person name="Ovchinnikova G."/>
            <person name="Pagani I."/>
            <person name="Mead D."/>
            <person name="Brumm P."/>
            <person name="Woyke T."/>
        </authorList>
    </citation>
    <scope>NUCLEOTIDE SEQUENCE [LARGE SCALE GENOMIC DNA]</scope>
    <source>
        <strain evidence="3">ATCC 13127 / NRRL B-14078</strain>
    </source>
</reference>
<dbReference type="OrthoDB" id="9808822at2"/>
<dbReference type="Proteomes" id="UP000000485">
    <property type="component" value="Chromosome"/>
</dbReference>
<dbReference type="SUPFAM" id="SSF90002">
    <property type="entry name" value="Hypothetical protein YjiA, C-terminal domain"/>
    <property type="match status" value="1"/>
</dbReference>
<dbReference type="InterPro" id="IPR011629">
    <property type="entry name" value="CobW-like_C"/>
</dbReference>
<organism evidence="2 3">
    <name type="scientific">Cellulomonas gilvus (strain ATCC 13127 / NRRL B-14078)</name>
    <name type="common">Cellvibrio gilvus</name>
    <dbReference type="NCBI Taxonomy" id="593907"/>
    <lineage>
        <taxon>Bacteria</taxon>
        <taxon>Bacillati</taxon>
        <taxon>Actinomycetota</taxon>
        <taxon>Actinomycetes</taxon>
        <taxon>Micrococcales</taxon>
        <taxon>Cellulomonadaceae</taxon>
        <taxon>Cellulomonas</taxon>
    </lineage>
</organism>
<gene>
    <name evidence="2" type="ordered locus">Celgi_0547</name>
</gene>
<protein>
    <submittedName>
        <fullName evidence="2">Cobalamin synthesis CobW domain protein</fullName>
    </submittedName>
</protein>
<dbReference type="InterPro" id="IPR027417">
    <property type="entry name" value="P-loop_NTPase"/>
</dbReference>
<dbReference type="HOGENOM" id="CLU_017452_2_2_11"/>
<dbReference type="Gene3D" id="3.40.50.300">
    <property type="entry name" value="P-loop containing nucleotide triphosphate hydrolases"/>
    <property type="match status" value="1"/>
</dbReference>